<dbReference type="PANTHER" id="PTHR47234">
    <property type="match status" value="1"/>
</dbReference>
<sequence>MRHVYTGKRKSLALAIMMAGTALPIAAQEPEIEEVVVTGSLIRGTPLDASLPVEVFSAAELQETGSPTALDFAKTLTAGGPITGEAYYFGGSGNTGNVSFNLRGIGSDKTLTLFNGRRTPQNSSVFPSSVTSRIEILKDGAAVTYGADATGGVVNFITENNFEGFELSSSYKGGFDTDGDWNVSAKGGWNVGDSNLMVAAEWDHRSRLQTKERDFASLPYGVNPAPWSGLTNLAGWVPRAGLPSEPGFTANSEWGTPLGLASDFTQSSCEAVGGVYVNGYTCNYGYIPFYNIVEENEIYRLFGQITTQMSDTMEFYARAAYSRVHTPEAYGSPSQPVVRGPAQTSGLTYQLYAPVTNPYVDEFVQRSGWANNPLSAITQGFTPITYRAFAHGGNDTFAQDGLHSTPNENEARYWHISTGLTGEFENQISYDFAVTYNQFDGRGSAPDIMGARLQNALYGFGGPNCNVQDQDPGRLGTQNPALAGVGDCMYWNPFASNFASQPELGLANPSYDPSLQNPQELREWIFNERYGETTSWNATVDLVFSGQTGIELPGGNIAWGAGVQYRDTRNRETNPDPIYNGATPCFWPEQRPLDPNNPQYNGCTPDGPGPFFFFGIDPPDSTKQDQRSAFAEFNLPFFDSLQMTAAVRHEAFSGDLSATVYKVSGKYDLTDNLSFRGSYGTNYQAPGAGLVPGEVNNGVNSYTIAGGDWRGATTVTSTGIEPETATVWSTGAIWQSEGFDVSHDFQLIVDYFSIETEDELGLLASANDIAGSVFSIPPPGSSSVPSNRTALADCSHPLVGRVQFNGGVCNQGVTTANDFSNITTEFGNGPGQTTNGFDVQARYSFPAFAGDIRLGLTLTKVEEFTFGETVLDGFQLDPGDDRLGTLNFATIAQASPEWRSNLNVNYGQGDHNFRFVLSYIDGVKDERYYNDDGSVNEAALVPGGRQPGTTTAFGPSFYGVDPGGWVSGDFHWIWDHSFASFSASVTNITDEAPPASRQEFGYDPRIGNPLGRVFEVGIRKTF</sequence>
<comment type="caution">
    <text evidence="6">The sequence shown here is derived from an EMBL/GenBank/DDBJ whole genome shotgun (WGS) entry which is preliminary data.</text>
</comment>
<reference evidence="6" key="1">
    <citation type="journal article" date="2015" name="Nature">
        <title>Complex archaea that bridge the gap between prokaryotes and eukaryotes.</title>
        <authorList>
            <person name="Spang A."/>
            <person name="Saw J.H."/>
            <person name="Jorgensen S.L."/>
            <person name="Zaremba-Niedzwiedzka K."/>
            <person name="Martijn J."/>
            <person name="Lind A.E."/>
            <person name="van Eijk R."/>
            <person name="Schleper C."/>
            <person name="Guy L."/>
            <person name="Ettema T.J."/>
        </authorList>
    </citation>
    <scope>NUCLEOTIDE SEQUENCE</scope>
</reference>
<dbReference type="InterPro" id="IPR036942">
    <property type="entry name" value="Beta-barrel_TonB_sf"/>
</dbReference>
<dbReference type="Pfam" id="PF07715">
    <property type="entry name" value="Plug"/>
    <property type="match status" value="1"/>
</dbReference>
<name>A0A0F9W4C2_9ZZZZ</name>
<dbReference type="EMBL" id="LAZR01000001">
    <property type="protein sequence ID" value="KKO12141.1"/>
    <property type="molecule type" value="Genomic_DNA"/>
</dbReference>
<dbReference type="InterPro" id="IPR012910">
    <property type="entry name" value="Plug_dom"/>
</dbReference>
<dbReference type="Gene3D" id="2.40.170.20">
    <property type="entry name" value="TonB-dependent receptor, beta-barrel domain"/>
    <property type="match status" value="1"/>
</dbReference>
<dbReference type="SUPFAM" id="SSF56935">
    <property type="entry name" value="Porins"/>
    <property type="match status" value="1"/>
</dbReference>
<accession>A0A0F9W4C2</accession>
<dbReference type="PANTHER" id="PTHR47234:SF1">
    <property type="entry name" value="TONB-DEPENDENT RECEPTOR"/>
    <property type="match status" value="1"/>
</dbReference>
<dbReference type="Gene3D" id="2.170.130.10">
    <property type="entry name" value="TonB-dependent receptor, plug domain"/>
    <property type="match status" value="1"/>
</dbReference>
<organism evidence="6">
    <name type="scientific">marine sediment metagenome</name>
    <dbReference type="NCBI Taxonomy" id="412755"/>
    <lineage>
        <taxon>unclassified sequences</taxon>
        <taxon>metagenomes</taxon>
        <taxon>ecological metagenomes</taxon>
    </lineage>
</organism>
<evidence type="ECO:0000256" key="1">
    <source>
        <dbReference type="ARBA" id="ARBA00004442"/>
    </source>
</evidence>
<feature type="domain" description="TonB-dependent receptor-like beta-barrel" evidence="4">
    <location>
        <begin position="392"/>
        <end position="951"/>
    </location>
</feature>
<dbReference type="AlphaFoldDB" id="A0A0F9W4C2"/>
<evidence type="ECO:0008006" key="7">
    <source>
        <dbReference type="Google" id="ProtNLM"/>
    </source>
</evidence>
<comment type="subcellular location">
    <subcellularLocation>
        <location evidence="1">Cell outer membrane</location>
    </subcellularLocation>
</comment>
<evidence type="ECO:0000256" key="2">
    <source>
        <dbReference type="ARBA" id="ARBA00023136"/>
    </source>
</evidence>
<evidence type="ECO:0000259" key="5">
    <source>
        <dbReference type="Pfam" id="PF07715"/>
    </source>
</evidence>
<feature type="domain" description="TonB-dependent receptor plug" evidence="5">
    <location>
        <begin position="48"/>
        <end position="153"/>
    </location>
</feature>
<protein>
    <recommendedName>
        <fullName evidence="7">TonB-dependent receptor plug domain-containing protein</fullName>
    </recommendedName>
</protein>
<keyword evidence="2" id="KW-0472">Membrane</keyword>
<dbReference type="Pfam" id="PF00593">
    <property type="entry name" value="TonB_dep_Rec_b-barrel"/>
    <property type="match status" value="1"/>
</dbReference>
<evidence type="ECO:0000259" key="4">
    <source>
        <dbReference type="Pfam" id="PF00593"/>
    </source>
</evidence>
<proteinExistence type="predicted"/>
<dbReference type="InterPro" id="IPR037066">
    <property type="entry name" value="Plug_dom_sf"/>
</dbReference>
<evidence type="ECO:0000256" key="3">
    <source>
        <dbReference type="ARBA" id="ARBA00023237"/>
    </source>
</evidence>
<evidence type="ECO:0000313" key="6">
    <source>
        <dbReference type="EMBL" id="KKO12141.1"/>
    </source>
</evidence>
<keyword evidence="3" id="KW-0998">Cell outer membrane</keyword>
<dbReference type="InterPro" id="IPR000531">
    <property type="entry name" value="Beta-barrel_TonB"/>
</dbReference>
<dbReference type="GO" id="GO:0009279">
    <property type="term" value="C:cell outer membrane"/>
    <property type="evidence" value="ECO:0007669"/>
    <property type="project" value="UniProtKB-SubCell"/>
</dbReference>
<gene>
    <name evidence="6" type="ORF">LCGC14_0001490</name>
</gene>